<dbReference type="RefSeq" id="WP_121936869.1">
    <property type="nucleotide sequence ID" value="NZ_REFR01000001.1"/>
</dbReference>
<feature type="domain" description="Beta-lactamase-related" evidence="1">
    <location>
        <begin position="40"/>
        <end position="370"/>
    </location>
</feature>
<evidence type="ECO:0000259" key="1">
    <source>
        <dbReference type="Pfam" id="PF00144"/>
    </source>
</evidence>
<keyword evidence="2" id="KW-0121">Carboxypeptidase</keyword>
<keyword evidence="2" id="KW-0645">Protease</keyword>
<accession>A0A3M0D092</accession>
<dbReference type="GO" id="GO:0004180">
    <property type="term" value="F:carboxypeptidase activity"/>
    <property type="evidence" value="ECO:0007669"/>
    <property type="project" value="UniProtKB-KW"/>
</dbReference>
<dbReference type="InterPro" id="IPR012338">
    <property type="entry name" value="Beta-lactam/transpept-like"/>
</dbReference>
<protein>
    <submittedName>
        <fullName evidence="2">D-alanyl-D-alanine carboxypeptidase</fullName>
    </submittedName>
</protein>
<dbReference type="Pfam" id="PF00144">
    <property type="entry name" value="Beta-lactamase"/>
    <property type="match status" value="1"/>
</dbReference>
<gene>
    <name evidence="2" type="ORF">BXY39_0080</name>
</gene>
<dbReference type="PANTHER" id="PTHR46825:SF7">
    <property type="entry name" value="D-ALANYL-D-ALANINE CARBOXYPEPTIDASE"/>
    <property type="match status" value="1"/>
</dbReference>
<dbReference type="InParanoid" id="A0A3M0D092"/>
<dbReference type="Proteomes" id="UP000271227">
    <property type="component" value="Unassembled WGS sequence"/>
</dbReference>
<dbReference type="InterPro" id="IPR050491">
    <property type="entry name" value="AmpC-like"/>
</dbReference>
<keyword evidence="3" id="KW-1185">Reference proteome</keyword>
<dbReference type="AlphaFoldDB" id="A0A3M0D092"/>
<evidence type="ECO:0000313" key="2">
    <source>
        <dbReference type="EMBL" id="RMB13086.1"/>
    </source>
</evidence>
<proteinExistence type="predicted"/>
<keyword evidence="2" id="KW-0378">Hydrolase</keyword>
<evidence type="ECO:0000313" key="3">
    <source>
        <dbReference type="Proteomes" id="UP000271227"/>
    </source>
</evidence>
<dbReference type="PANTHER" id="PTHR46825">
    <property type="entry name" value="D-ALANYL-D-ALANINE-CARBOXYPEPTIDASE/ENDOPEPTIDASE AMPH"/>
    <property type="match status" value="1"/>
</dbReference>
<sequence length="404" mass="42867">MIHFLSGMFILVLAVTGCAERPPVVTPADLDAALHDAAANGPPGVSAVIATRHGIVWSGSDGFADLEKGVPASPRHRFGVGSITKTFVAVVALQLIDEGRLSLDATPADILGDTVRHVPNADRATVATLLNHTSGIPSFEDDADWIRHGRGALLDVERIWGKTDALDFVAGDSAQALFEPGERFSYSNSNHTLLGLMIEHVTGTELTAEIRRRILAPLDVAAIFLEGFETVPEGGPVAKRYHYATEAFTRDAGVHSAFPPAGDGLIDVSRSNLSVEWAAGGMVAAAGDLAAYALGLRDGRLLPPDMQQTMYDWRQIREEPSPVWVGHGLFRTSLPTGVMIGHSGSVLGYTAYMGWYEDSDLVVVVLANAGSMHVGGGVVTASGIAQRSEFARFAHAFGMQHGTP</sequence>
<dbReference type="InterPro" id="IPR001466">
    <property type="entry name" value="Beta-lactam-related"/>
</dbReference>
<comment type="caution">
    <text evidence="2">The sequence shown here is derived from an EMBL/GenBank/DDBJ whole genome shotgun (WGS) entry which is preliminary data.</text>
</comment>
<name>A0A3M0D092_9PROT</name>
<dbReference type="SUPFAM" id="SSF56601">
    <property type="entry name" value="beta-lactamase/transpeptidase-like"/>
    <property type="match status" value="1"/>
</dbReference>
<organism evidence="2 3">
    <name type="scientific">Eilatimonas milleporae</name>
    <dbReference type="NCBI Taxonomy" id="911205"/>
    <lineage>
        <taxon>Bacteria</taxon>
        <taxon>Pseudomonadati</taxon>
        <taxon>Pseudomonadota</taxon>
        <taxon>Alphaproteobacteria</taxon>
        <taxon>Kordiimonadales</taxon>
        <taxon>Kordiimonadaceae</taxon>
        <taxon>Eilatimonas</taxon>
    </lineage>
</organism>
<dbReference type="Gene3D" id="3.40.710.10">
    <property type="entry name" value="DD-peptidase/beta-lactamase superfamily"/>
    <property type="match status" value="1"/>
</dbReference>
<reference evidence="2 3" key="1">
    <citation type="submission" date="2018-10" db="EMBL/GenBank/DDBJ databases">
        <title>Genomic Encyclopedia of Archaeal and Bacterial Type Strains, Phase II (KMG-II): from individual species to whole genera.</title>
        <authorList>
            <person name="Goeker M."/>
        </authorList>
    </citation>
    <scope>NUCLEOTIDE SEQUENCE [LARGE SCALE GENOMIC DNA]</scope>
    <source>
        <strain evidence="2 3">DSM 25217</strain>
    </source>
</reference>
<dbReference type="EMBL" id="REFR01000001">
    <property type="protein sequence ID" value="RMB13086.1"/>
    <property type="molecule type" value="Genomic_DNA"/>
</dbReference>